<dbReference type="KEGG" id="tcd:AAIA72_04735"/>
<dbReference type="PANTHER" id="PTHR46211">
    <property type="entry name" value="GLYCEROPHOSPHORYL DIESTER PHOSPHODIESTERASE"/>
    <property type="match status" value="1"/>
</dbReference>
<sequence length="244" mass="27687">MIIIGHRGAKGEAPENTLEGFLHAYENGIRHFELDVQISSDGELVVHHDSTLKRTANEKGRTYQHTAEMLGRMDARHNTPPWHMPTPIPTLRSILEALPDALSFQLEVKGTSRARMTAIQNALMMLLTPRERERCAVTSSHFNWIARLKHGDPGLKTGVVVEYAWEQPIERLRQTRADILVLNHHLCTPARVNSAHKMGREVSVWTVNDVYRAMALQNMGVDSLITDYPTHMQKAFAQHLPEPR</sequence>
<evidence type="ECO:0000259" key="1">
    <source>
        <dbReference type="PROSITE" id="PS51704"/>
    </source>
</evidence>
<dbReference type="GO" id="GO:0008081">
    <property type="term" value="F:phosphoric diester hydrolase activity"/>
    <property type="evidence" value="ECO:0007669"/>
    <property type="project" value="InterPro"/>
</dbReference>
<dbReference type="PROSITE" id="PS51704">
    <property type="entry name" value="GP_PDE"/>
    <property type="match status" value="1"/>
</dbReference>
<feature type="domain" description="GP-PDE" evidence="1">
    <location>
        <begin position="1"/>
        <end position="236"/>
    </location>
</feature>
<proteinExistence type="predicted"/>
<accession>A0AB39UZK6</accession>
<protein>
    <submittedName>
        <fullName evidence="2">Glycerophosphodiester phosphodiesterase</fullName>
    </submittedName>
</protein>
<dbReference type="CDD" id="cd08556">
    <property type="entry name" value="GDPD"/>
    <property type="match status" value="1"/>
</dbReference>
<dbReference type="GO" id="GO:0006629">
    <property type="term" value="P:lipid metabolic process"/>
    <property type="evidence" value="ECO:0007669"/>
    <property type="project" value="InterPro"/>
</dbReference>
<dbReference type="RefSeq" id="WP_369602275.1">
    <property type="nucleotide sequence ID" value="NZ_CP154858.1"/>
</dbReference>
<dbReference type="SUPFAM" id="SSF51695">
    <property type="entry name" value="PLC-like phosphodiesterases"/>
    <property type="match status" value="1"/>
</dbReference>
<dbReference type="Gene3D" id="3.20.20.190">
    <property type="entry name" value="Phosphatidylinositol (PI) phosphodiesterase"/>
    <property type="match status" value="1"/>
</dbReference>
<dbReference type="PROSITE" id="PS50007">
    <property type="entry name" value="PIPLC_X_DOMAIN"/>
    <property type="match status" value="1"/>
</dbReference>
<organism evidence="2">
    <name type="scientific">Thermohahella caldifontis</name>
    <dbReference type="NCBI Taxonomy" id="3142973"/>
    <lineage>
        <taxon>Bacteria</taxon>
        <taxon>Pseudomonadati</taxon>
        <taxon>Pseudomonadota</taxon>
        <taxon>Gammaproteobacteria</taxon>
        <taxon>Oceanospirillales</taxon>
        <taxon>Hahellaceae</taxon>
        <taxon>Thermohahella</taxon>
    </lineage>
</organism>
<dbReference type="Pfam" id="PF03009">
    <property type="entry name" value="GDPD"/>
    <property type="match status" value="1"/>
</dbReference>
<dbReference type="PANTHER" id="PTHR46211:SF1">
    <property type="entry name" value="GLYCEROPHOSPHODIESTER PHOSPHODIESTERASE, CYTOPLASMIC"/>
    <property type="match status" value="1"/>
</dbReference>
<gene>
    <name evidence="2" type="ORF">AAIA72_04735</name>
</gene>
<evidence type="ECO:0000313" key="2">
    <source>
        <dbReference type="EMBL" id="XDT73281.1"/>
    </source>
</evidence>
<name>A0AB39UZK6_9GAMM</name>
<dbReference type="InterPro" id="IPR017946">
    <property type="entry name" value="PLC-like_Pdiesterase_TIM-brl"/>
</dbReference>
<dbReference type="AlphaFoldDB" id="A0AB39UZK6"/>
<dbReference type="InterPro" id="IPR030395">
    <property type="entry name" value="GP_PDE_dom"/>
</dbReference>
<reference evidence="2" key="1">
    <citation type="submission" date="2024-05" db="EMBL/GenBank/DDBJ databases">
        <title>Genome sequencing of novel strain.</title>
        <authorList>
            <person name="Ganbat D."/>
            <person name="Ganbat S."/>
            <person name="Lee S.-J."/>
        </authorList>
    </citation>
    <scope>NUCLEOTIDE SEQUENCE</scope>
    <source>
        <strain evidence="2">SMD15-11</strain>
    </source>
</reference>
<dbReference type="EMBL" id="CP154858">
    <property type="protein sequence ID" value="XDT73281.1"/>
    <property type="molecule type" value="Genomic_DNA"/>
</dbReference>